<dbReference type="GO" id="GO:0030261">
    <property type="term" value="P:chromosome condensation"/>
    <property type="evidence" value="ECO:0007669"/>
    <property type="project" value="UniProtKB-KW"/>
</dbReference>
<comment type="function">
    <text evidence="1">Histone-like DNA-binding protein which is capable of wrapping DNA to stabilize it, and thus to prevent its denaturation under extreme environmental conditions.</text>
</comment>
<keyword evidence="4 6" id="KW-0238">DNA-binding</keyword>
<dbReference type="InterPro" id="IPR000119">
    <property type="entry name" value="Hist_DNA-bd"/>
</dbReference>
<evidence type="ECO:0000256" key="4">
    <source>
        <dbReference type="ARBA" id="ARBA00023125"/>
    </source>
</evidence>
<dbReference type="RefSeq" id="WP_008951715.1">
    <property type="nucleotide sequence ID" value="NZ_AHTH01000050.1"/>
</dbReference>
<dbReference type="AlphaFoldDB" id="H3ZIH4"/>
<name>H3ZIH4_9ALTE</name>
<dbReference type="PRINTS" id="PR01727">
    <property type="entry name" value="DNABINDINGHU"/>
</dbReference>
<evidence type="ECO:0000256" key="3">
    <source>
        <dbReference type="ARBA" id="ARBA00023067"/>
    </source>
</evidence>
<evidence type="ECO:0000313" key="6">
    <source>
        <dbReference type="EMBL" id="EHR39624.1"/>
    </source>
</evidence>
<comment type="similarity">
    <text evidence="2 5">Belongs to the bacterial histone-like protein family.</text>
</comment>
<dbReference type="SUPFAM" id="SSF47729">
    <property type="entry name" value="IHF-like DNA-binding proteins"/>
    <property type="match status" value="1"/>
</dbReference>
<dbReference type="PANTHER" id="PTHR33175:SF3">
    <property type="entry name" value="DNA-BINDING PROTEIN HU-BETA"/>
    <property type="match status" value="1"/>
</dbReference>
<dbReference type="CDD" id="cd13831">
    <property type="entry name" value="HU"/>
    <property type="match status" value="1"/>
</dbReference>
<reference evidence="6 7" key="1">
    <citation type="journal article" date="2012" name="J. Bacteriol.">
        <title>Genome Sequence of Extracellular-Protease-Producing Alishewanella jeotgali Isolated from Traditional Korean Fermented Seafood.</title>
        <authorList>
            <person name="Jung J."/>
            <person name="Chun J."/>
            <person name="Park W."/>
        </authorList>
    </citation>
    <scope>NUCLEOTIDE SEQUENCE [LARGE SCALE GENOMIC DNA]</scope>
    <source>
        <strain evidence="6 7">KCTC 22429</strain>
    </source>
</reference>
<dbReference type="InterPro" id="IPR010992">
    <property type="entry name" value="IHF-like_DNA-bd_dom_sf"/>
</dbReference>
<keyword evidence="3" id="KW-0226">DNA condensation</keyword>
<dbReference type="Gene3D" id="4.10.520.10">
    <property type="entry name" value="IHF-like DNA-binding proteins"/>
    <property type="match status" value="1"/>
</dbReference>
<dbReference type="Proteomes" id="UP000012046">
    <property type="component" value="Unassembled WGS sequence"/>
</dbReference>
<dbReference type="Pfam" id="PF00216">
    <property type="entry name" value="Bac_DNA_binding"/>
    <property type="match status" value="1"/>
</dbReference>
<comment type="caution">
    <text evidence="6">The sequence shown here is derived from an EMBL/GenBank/DDBJ whole genome shotgun (WGS) entry which is preliminary data.</text>
</comment>
<gene>
    <name evidence="6" type="ORF">AJE_15924</name>
</gene>
<dbReference type="GO" id="GO:0003677">
    <property type="term" value="F:DNA binding"/>
    <property type="evidence" value="ECO:0007669"/>
    <property type="project" value="UniProtKB-KW"/>
</dbReference>
<proteinExistence type="inferred from homology"/>
<accession>H3ZIH4</accession>
<dbReference type="GO" id="GO:0030527">
    <property type="term" value="F:structural constituent of chromatin"/>
    <property type="evidence" value="ECO:0007669"/>
    <property type="project" value="InterPro"/>
</dbReference>
<dbReference type="eggNOG" id="COG0776">
    <property type="taxonomic scope" value="Bacteria"/>
</dbReference>
<dbReference type="PANTHER" id="PTHR33175">
    <property type="entry name" value="DNA-BINDING PROTEIN HU"/>
    <property type="match status" value="1"/>
</dbReference>
<dbReference type="EMBL" id="AHTH01000050">
    <property type="protein sequence ID" value="EHR39624.1"/>
    <property type="molecule type" value="Genomic_DNA"/>
</dbReference>
<evidence type="ECO:0000256" key="2">
    <source>
        <dbReference type="ARBA" id="ARBA00010529"/>
    </source>
</evidence>
<evidence type="ECO:0000256" key="1">
    <source>
        <dbReference type="ARBA" id="ARBA00003819"/>
    </source>
</evidence>
<evidence type="ECO:0000256" key="5">
    <source>
        <dbReference type="RuleBase" id="RU003939"/>
    </source>
</evidence>
<dbReference type="GO" id="GO:0005829">
    <property type="term" value="C:cytosol"/>
    <property type="evidence" value="ECO:0007669"/>
    <property type="project" value="TreeGrafter"/>
</dbReference>
<keyword evidence="7" id="KW-1185">Reference proteome</keyword>
<organism evidence="6 7">
    <name type="scientific">Alishewanella jeotgali KCTC 22429</name>
    <dbReference type="NCBI Taxonomy" id="1129374"/>
    <lineage>
        <taxon>Bacteria</taxon>
        <taxon>Pseudomonadati</taxon>
        <taxon>Pseudomonadota</taxon>
        <taxon>Gammaproteobacteria</taxon>
        <taxon>Alteromonadales</taxon>
        <taxon>Alteromonadaceae</taxon>
        <taxon>Alishewanella</taxon>
    </lineage>
</organism>
<dbReference type="STRING" id="1129374.AJE_15924"/>
<protein>
    <submittedName>
        <fullName evidence="6">HU, DNA-binding transcriptional regulator subunit beta</fullName>
    </submittedName>
</protein>
<dbReference type="PATRIC" id="fig|1129374.4.peg.3158"/>
<sequence length="91" mass="9680">MNKSQLINELAVQASLTRAGAERAVNTMLNIITQQLQAGSNVTIQGFGTFSPRHAAARTGKHPVSGEPTHQPACVKAVFKASQQLKDSLNP</sequence>
<evidence type="ECO:0000313" key="7">
    <source>
        <dbReference type="Proteomes" id="UP000012046"/>
    </source>
</evidence>
<dbReference type="SMART" id="SM00411">
    <property type="entry name" value="BHL"/>
    <property type="match status" value="1"/>
</dbReference>